<gene>
    <name evidence="3" type="ORF">UFOPK3522_01215</name>
</gene>
<dbReference type="InterPro" id="IPR013783">
    <property type="entry name" value="Ig-like_fold"/>
</dbReference>
<reference evidence="3" key="1">
    <citation type="submission" date="2020-05" db="EMBL/GenBank/DDBJ databases">
        <authorList>
            <person name="Chiriac C."/>
            <person name="Salcher M."/>
            <person name="Ghai R."/>
            <person name="Kavagutti S V."/>
        </authorList>
    </citation>
    <scope>NUCLEOTIDE SEQUENCE</scope>
</reference>
<dbReference type="SMART" id="SM00060">
    <property type="entry name" value="FN3"/>
    <property type="match status" value="1"/>
</dbReference>
<evidence type="ECO:0000259" key="2">
    <source>
        <dbReference type="PROSITE" id="PS50853"/>
    </source>
</evidence>
<name>A0A6J5ZTB3_9ZZZZ</name>
<evidence type="ECO:0000256" key="1">
    <source>
        <dbReference type="SAM" id="MobiDB-lite"/>
    </source>
</evidence>
<dbReference type="AlphaFoldDB" id="A0A6J5ZTB3"/>
<dbReference type="CDD" id="cd00063">
    <property type="entry name" value="FN3"/>
    <property type="match status" value="1"/>
</dbReference>
<dbReference type="SUPFAM" id="SSF63829">
    <property type="entry name" value="Calcium-dependent phosphotriesterase"/>
    <property type="match status" value="1"/>
</dbReference>
<accession>A0A6J5ZTB3</accession>
<protein>
    <submittedName>
        <fullName evidence="3">Unannotated protein</fullName>
    </submittedName>
</protein>
<dbReference type="InterPro" id="IPR003961">
    <property type="entry name" value="FN3_dom"/>
</dbReference>
<dbReference type="PROSITE" id="PS50853">
    <property type="entry name" value="FN3"/>
    <property type="match status" value="1"/>
</dbReference>
<dbReference type="SUPFAM" id="SSF49265">
    <property type="entry name" value="Fibronectin type III"/>
    <property type="match status" value="1"/>
</dbReference>
<dbReference type="InterPro" id="IPR036116">
    <property type="entry name" value="FN3_sf"/>
</dbReference>
<feature type="domain" description="Fibronectin type-III" evidence="2">
    <location>
        <begin position="126"/>
        <end position="226"/>
    </location>
</feature>
<evidence type="ECO:0000313" key="3">
    <source>
        <dbReference type="EMBL" id="CAB4345954.1"/>
    </source>
</evidence>
<feature type="region of interest" description="Disordered" evidence="1">
    <location>
        <begin position="214"/>
        <end position="234"/>
    </location>
</feature>
<dbReference type="EMBL" id="CAESAO010000117">
    <property type="protein sequence ID" value="CAB4345954.1"/>
    <property type="molecule type" value="Genomic_DNA"/>
</dbReference>
<dbReference type="Gene3D" id="2.60.40.10">
    <property type="entry name" value="Immunoglobulins"/>
    <property type="match status" value="1"/>
</dbReference>
<sequence length="322" mass="32286">MSKITPAGTSTILATTGANSRGITVDSAGNIYTANSDSNDVSKITPAGTSTILATTGTYPAGITIDSAGNIYTANYFSDNVSKITPSGTSTILATTGTNPFGITVDSAGNIYTANYHSNDVSKITPPAAPAAAPTSLVATAGNASASIAFTPGADGGAAITNYEYSVDNGTTWTTRSPASVGSPVSISGLTNGTTYQIKLRAINSVGPGAASSAVSVTPAAPVPPPAPKPAKPAATWASSAKAKTITAVITPVAGVTYTLTAKSGRITKKGSCKNVTIKQGKKKLARRSCTVKLAKGRWLAAVTPKKGSVSGTVNSKKYSFK</sequence>
<organism evidence="3">
    <name type="scientific">freshwater metagenome</name>
    <dbReference type="NCBI Taxonomy" id="449393"/>
    <lineage>
        <taxon>unclassified sequences</taxon>
        <taxon>metagenomes</taxon>
        <taxon>ecological metagenomes</taxon>
    </lineage>
</organism>
<dbReference type="Pfam" id="PF00041">
    <property type="entry name" value="fn3"/>
    <property type="match status" value="1"/>
</dbReference>
<feature type="compositionally biased region" description="Pro residues" evidence="1">
    <location>
        <begin position="221"/>
        <end position="231"/>
    </location>
</feature>
<dbReference type="Gene3D" id="2.40.10.500">
    <property type="match status" value="2"/>
</dbReference>
<proteinExistence type="predicted"/>